<evidence type="ECO:0000256" key="2">
    <source>
        <dbReference type="ARBA" id="ARBA00022692"/>
    </source>
</evidence>
<gene>
    <name evidence="5 6" type="primary">tatC</name>
    <name evidence="6" type="ORF">FPZ49_06565</name>
</gene>
<dbReference type="Proteomes" id="UP000317036">
    <property type="component" value="Unassembled WGS sequence"/>
</dbReference>
<feature type="transmembrane region" description="Helical" evidence="5">
    <location>
        <begin position="24"/>
        <end position="47"/>
    </location>
</feature>
<sequence length="249" mass="28255">MAEYEDSKMTLIGHVGELRKRMMIILAVVVVTMIIGLFLAPKILLFLKHQPSVAEVTWNVFSPWDGARIYMNVALIFSIITALPVILYQLWAFVREGLEMEEQAAAFKYIPYAFLCFLIGLAFSYFIVFPMSLAFTTSIAAKLDFVQTYGVVQYFGFMFNIILPVSLAFELPIIVIFLTKIGLLNPRRLQLLRRHAYLVLVIVASLISPPELLSHLMVFVPLVGLYEISLILARIVYRKQQAEVLTNAA</sequence>
<keyword evidence="2 5" id="KW-0812">Transmembrane</keyword>
<feature type="transmembrane region" description="Helical" evidence="5">
    <location>
        <begin position="155"/>
        <end position="179"/>
    </location>
</feature>
<name>A0A559KF53_9BACL</name>
<comment type="subcellular location">
    <subcellularLocation>
        <location evidence="5">Cell membrane</location>
        <topology evidence="5">Multi-pass membrane protein</topology>
    </subcellularLocation>
    <subcellularLocation>
        <location evidence="1">Membrane</location>
        <topology evidence="1">Multi-pass membrane protein</topology>
    </subcellularLocation>
</comment>
<evidence type="ECO:0000256" key="4">
    <source>
        <dbReference type="ARBA" id="ARBA00023136"/>
    </source>
</evidence>
<dbReference type="HAMAP" id="MF_00902">
    <property type="entry name" value="TatC"/>
    <property type="match status" value="1"/>
</dbReference>
<evidence type="ECO:0000313" key="7">
    <source>
        <dbReference type="Proteomes" id="UP000317036"/>
    </source>
</evidence>
<keyword evidence="5" id="KW-0813">Transport</keyword>
<dbReference type="GO" id="GO:0033281">
    <property type="term" value="C:TAT protein transport complex"/>
    <property type="evidence" value="ECO:0007669"/>
    <property type="project" value="UniProtKB-UniRule"/>
</dbReference>
<dbReference type="GO" id="GO:0009977">
    <property type="term" value="F:proton motive force dependent protein transmembrane transporter activity"/>
    <property type="evidence" value="ECO:0007669"/>
    <property type="project" value="TreeGrafter"/>
</dbReference>
<keyword evidence="5" id="KW-0811">Translocation</keyword>
<dbReference type="NCBIfam" id="TIGR00945">
    <property type="entry name" value="tatC"/>
    <property type="match status" value="1"/>
</dbReference>
<dbReference type="PRINTS" id="PR01840">
    <property type="entry name" value="TATCFAMILY"/>
</dbReference>
<dbReference type="PANTHER" id="PTHR30371">
    <property type="entry name" value="SEC-INDEPENDENT PROTEIN TRANSLOCASE PROTEIN TATC"/>
    <property type="match status" value="1"/>
</dbReference>
<dbReference type="Pfam" id="PF00902">
    <property type="entry name" value="TatC"/>
    <property type="match status" value="1"/>
</dbReference>
<evidence type="ECO:0000313" key="6">
    <source>
        <dbReference type="EMBL" id="TVY10759.1"/>
    </source>
</evidence>
<evidence type="ECO:0000256" key="5">
    <source>
        <dbReference type="HAMAP-Rule" id="MF_00902"/>
    </source>
</evidence>
<keyword evidence="5" id="KW-1003">Cell membrane</keyword>
<evidence type="ECO:0000256" key="1">
    <source>
        <dbReference type="ARBA" id="ARBA00004141"/>
    </source>
</evidence>
<dbReference type="GO" id="GO:0043953">
    <property type="term" value="P:protein transport by the Tat complex"/>
    <property type="evidence" value="ECO:0007669"/>
    <property type="project" value="UniProtKB-UniRule"/>
</dbReference>
<keyword evidence="4 5" id="KW-0472">Membrane</keyword>
<dbReference type="PANTHER" id="PTHR30371:SF0">
    <property type="entry name" value="SEC-INDEPENDENT PROTEIN TRANSLOCASE PROTEIN TATC, CHLOROPLASTIC-RELATED"/>
    <property type="match status" value="1"/>
</dbReference>
<dbReference type="GO" id="GO:0065002">
    <property type="term" value="P:intracellular protein transmembrane transport"/>
    <property type="evidence" value="ECO:0007669"/>
    <property type="project" value="TreeGrafter"/>
</dbReference>
<dbReference type="AlphaFoldDB" id="A0A559KF53"/>
<dbReference type="EMBL" id="VNJI01000006">
    <property type="protein sequence ID" value="TVY10759.1"/>
    <property type="molecule type" value="Genomic_DNA"/>
</dbReference>
<dbReference type="InterPro" id="IPR002033">
    <property type="entry name" value="TatC"/>
</dbReference>
<reference evidence="6 7" key="1">
    <citation type="submission" date="2019-07" db="EMBL/GenBank/DDBJ databases">
        <authorList>
            <person name="Kim J."/>
        </authorList>
    </citation>
    <scope>NUCLEOTIDE SEQUENCE [LARGE SCALE GENOMIC DNA]</scope>
    <source>
        <strain evidence="6 7">JC52</strain>
    </source>
</reference>
<dbReference type="PROSITE" id="PS01218">
    <property type="entry name" value="TATC"/>
    <property type="match status" value="1"/>
</dbReference>
<organism evidence="6 7">
    <name type="scientific">Paenibacillus cremeus</name>
    <dbReference type="NCBI Taxonomy" id="2163881"/>
    <lineage>
        <taxon>Bacteria</taxon>
        <taxon>Bacillati</taxon>
        <taxon>Bacillota</taxon>
        <taxon>Bacilli</taxon>
        <taxon>Bacillales</taxon>
        <taxon>Paenibacillaceae</taxon>
        <taxon>Paenibacillus</taxon>
    </lineage>
</organism>
<protein>
    <recommendedName>
        <fullName evidence="5">Sec-independent protein translocase protein TatC</fullName>
    </recommendedName>
</protein>
<comment type="similarity">
    <text evidence="5">Belongs to the TatC family.</text>
</comment>
<dbReference type="RefSeq" id="WP_144844742.1">
    <property type="nucleotide sequence ID" value="NZ_VNJI01000006.1"/>
</dbReference>
<accession>A0A559KF53</accession>
<keyword evidence="5" id="KW-0653">Protein transport</keyword>
<feature type="transmembrane region" description="Helical" evidence="5">
    <location>
        <begin position="191"/>
        <end position="210"/>
    </location>
</feature>
<comment type="function">
    <text evidence="5">Part of the twin-arginine translocation (Tat) system that transports large folded proteins containing a characteristic twin-arginine motif in their signal peptide across membranes.</text>
</comment>
<evidence type="ECO:0000256" key="3">
    <source>
        <dbReference type="ARBA" id="ARBA00022989"/>
    </source>
</evidence>
<comment type="subunit">
    <text evidence="5">Forms a complex with TatA.</text>
</comment>
<feature type="transmembrane region" description="Helical" evidence="5">
    <location>
        <begin position="112"/>
        <end position="135"/>
    </location>
</feature>
<feature type="transmembrane region" description="Helical" evidence="5">
    <location>
        <begin position="67"/>
        <end position="91"/>
    </location>
</feature>
<dbReference type="InterPro" id="IPR019820">
    <property type="entry name" value="Sec-indep_translocase_CS"/>
</dbReference>
<feature type="transmembrane region" description="Helical" evidence="5">
    <location>
        <begin position="216"/>
        <end position="237"/>
    </location>
</feature>
<keyword evidence="7" id="KW-1185">Reference proteome</keyword>
<keyword evidence="3 5" id="KW-1133">Transmembrane helix</keyword>
<dbReference type="OrthoDB" id="9777044at2"/>
<comment type="caution">
    <text evidence="6">The sequence shown here is derived from an EMBL/GenBank/DDBJ whole genome shotgun (WGS) entry which is preliminary data.</text>
</comment>
<proteinExistence type="inferred from homology"/>